<name>A0A0F7FBW4_PAEDU</name>
<protein>
    <recommendedName>
        <fullName evidence="3">DUF4380 domain-containing protein</fullName>
    </recommendedName>
</protein>
<dbReference type="PATRIC" id="fig|1333534.5.peg.4077"/>
<evidence type="ECO:0000313" key="1">
    <source>
        <dbReference type="EMBL" id="AKG36299.1"/>
    </source>
</evidence>
<evidence type="ECO:0000313" key="2">
    <source>
        <dbReference type="Proteomes" id="UP000034189"/>
    </source>
</evidence>
<evidence type="ECO:0008006" key="3">
    <source>
        <dbReference type="Google" id="ProtNLM"/>
    </source>
</evidence>
<dbReference type="OrthoDB" id="5914937at2"/>
<organism evidence="1 2">
    <name type="scientific">Paenibacillus durus ATCC 35681</name>
    <dbReference type="NCBI Taxonomy" id="1333534"/>
    <lineage>
        <taxon>Bacteria</taxon>
        <taxon>Bacillati</taxon>
        <taxon>Bacillota</taxon>
        <taxon>Bacilli</taxon>
        <taxon>Bacillales</taxon>
        <taxon>Paenibacillaceae</taxon>
        <taxon>Paenibacillus</taxon>
    </lineage>
</organism>
<reference evidence="1 2" key="1">
    <citation type="submission" date="2015-03" db="EMBL/GenBank/DDBJ databases">
        <authorList>
            <person name="Abdul Halim M."/>
        </authorList>
    </citation>
    <scope>NUCLEOTIDE SEQUENCE [LARGE SCALE GENOMIC DNA]</scope>
    <source>
        <strain evidence="1 2">ATCC 35681</strain>
    </source>
</reference>
<accession>A0A0F7FBW4</accession>
<dbReference type="Proteomes" id="UP000034189">
    <property type="component" value="Chromosome"/>
</dbReference>
<dbReference type="EMBL" id="CP011114">
    <property type="protein sequence ID" value="AKG36299.1"/>
    <property type="molecule type" value="Genomic_DNA"/>
</dbReference>
<dbReference type="HOGENOM" id="CLU_920357_0_0_9"/>
<sequence length="321" mass="36119">MAELCVRPIIYRNYGKCVEVTNGTISLVATVEFGPRIIRFGFTGGGNVFFEDTERQFKEAGGDFSVVGGGEWHIYGGHRLWTSPESVPRTTYPDNGPVRWRTAGNGIVLTPDAETWTHVQKEIEVQMNPESGEVTINHRITNTGAWPVTFAPWALSVMAEGGKAIIPQAKRETLELPNRVLALWPKSQMNDHRVYWGEHYILLQQDATAKPFKFGTNNDEGWAAYYNKGHLFIKSYQHNVHAVYPDYGVSFECCTNHLFLELETLGELKIVAPRETVSHTESWKLIGNASLSLDNENELESAIRPYLNNEYNNGSELKNPG</sequence>
<dbReference type="RefSeq" id="WP_025696574.1">
    <property type="nucleotide sequence ID" value="NZ_ASQQ01000458.1"/>
</dbReference>
<dbReference type="AlphaFoldDB" id="A0A0F7FBW4"/>
<proteinExistence type="predicted"/>
<reference evidence="1 2" key="2">
    <citation type="journal article" date="2016" name="Genome Announc.">
        <title>Genome Sequence of a Gram-Positive Diazotroph, Paenibacillus durus Type Strain ATCC 35681.</title>
        <authorList>
            <person name="Halim M.A."/>
            <person name="Rahman A.Y."/>
            <person name="Sim K.S."/>
            <person name="Yam H.C."/>
            <person name="Rahim A.A."/>
            <person name="Ghazali A.H."/>
            <person name="Najimudin N."/>
        </authorList>
    </citation>
    <scope>NUCLEOTIDE SEQUENCE [LARGE SCALE GENOMIC DNA]</scope>
    <source>
        <strain evidence="1 2">ATCC 35681</strain>
    </source>
</reference>
<gene>
    <name evidence="1" type="ORF">VK70_18470</name>
</gene>